<dbReference type="GeneID" id="303559945"/>
<reference evidence="2 4" key="1">
    <citation type="submission" date="2017-09" db="EMBL/GenBank/DDBJ databases">
        <authorList>
            <person name="Thomas P."/>
            <person name="Seyboldt C."/>
        </authorList>
    </citation>
    <scope>NUCLEOTIDE SEQUENCE [LARGE SCALE GENOMIC DNA]</scope>
    <source>
        <strain evidence="2 4">DSM 7534</strain>
    </source>
</reference>
<keyword evidence="1" id="KW-0812">Transmembrane</keyword>
<dbReference type="RefSeq" id="WP_066676412.1">
    <property type="nucleotide sequence ID" value="NZ_CABMIZ010000016.1"/>
</dbReference>
<dbReference type="OrthoDB" id="1907753at2"/>
<reference evidence="3" key="2">
    <citation type="submission" date="2022-06" db="EMBL/GenBank/DDBJ databases">
        <authorList>
            <person name="Holder M.E."/>
            <person name="Ajami N.J."/>
            <person name="Petrosino J.F."/>
        </authorList>
    </citation>
    <scope>NUCLEOTIDE SEQUENCE</scope>
    <source>
        <strain evidence="3">RMA 8861</strain>
    </source>
</reference>
<feature type="transmembrane region" description="Helical" evidence="1">
    <location>
        <begin position="329"/>
        <end position="351"/>
    </location>
</feature>
<gene>
    <name evidence="2" type="ORF">CP523_04505</name>
    <name evidence="3" type="ORF">NH397_12750</name>
</gene>
<name>A0A9N7JKY0_CLOSE</name>
<dbReference type="Proteomes" id="UP001055437">
    <property type="component" value="Chromosome"/>
</dbReference>
<keyword evidence="1" id="KW-1133">Transmembrane helix</keyword>
<dbReference type="KEGG" id="csep:CP523_04505"/>
<feature type="transmembrane region" description="Helical" evidence="1">
    <location>
        <begin position="250"/>
        <end position="269"/>
    </location>
</feature>
<feature type="transmembrane region" description="Helical" evidence="1">
    <location>
        <begin position="290"/>
        <end position="309"/>
    </location>
</feature>
<evidence type="ECO:0000313" key="3">
    <source>
        <dbReference type="EMBL" id="USS00347.1"/>
    </source>
</evidence>
<dbReference type="AlphaFoldDB" id="A0A9N7JKY0"/>
<accession>A0A9N7JKY0</accession>
<proteinExistence type="predicted"/>
<keyword evidence="1" id="KW-0472">Membrane</keyword>
<dbReference type="EMBL" id="CP023671">
    <property type="protein sequence ID" value="AYE33786.1"/>
    <property type="molecule type" value="Genomic_DNA"/>
</dbReference>
<dbReference type="EMBL" id="CP099799">
    <property type="protein sequence ID" value="USS00347.1"/>
    <property type="molecule type" value="Genomic_DNA"/>
</dbReference>
<dbReference type="Proteomes" id="UP000280586">
    <property type="component" value="Chromosome"/>
</dbReference>
<evidence type="ECO:0000313" key="2">
    <source>
        <dbReference type="EMBL" id="AYE33786.1"/>
    </source>
</evidence>
<sequence length="363" mass="41952">MKNYLKNSLFITLSMTSILLIFSILISEIINEKGILNMCNYTYKNAITFSINKDDPICKTHENTEVIEEIKLFFSYLMEKDDLVVKSVNGKLFSNGFYTNGLYFNSNYTNNYKLLEGRFLDVSDFKNNNKVAVIPKSALKYVESNNDSKFLYSGSEKYTVVGVIDNGKSNQVKFATIFYNLSLNDINLNMDFDNIVIESDIYSNDELIKLVQDNPYIKIKKIKTDFFYKVSIMDFIKIGVFSFIVIYTPLIIVIFISIILCMYYWVNGIKYEIGVKKLCGANTFDIIKEITIKLIFISTISLTLCPIIQNALEFSNILNRSIIYTSYNFILNILFISLICIVLAIISFYRIDKLELVSLIKRR</sequence>
<evidence type="ECO:0000256" key="1">
    <source>
        <dbReference type="SAM" id="Phobius"/>
    </source>
</evidence>
<protein>
    <submittedName>
        <fullName evidence="3">ABC transporter permease</fullName>
    </submittedName>
</protein>
<evidence type="ECO:0000313" key="5">
    <source>
        <dbReference type="Proteomes" id="UP001055437"/>
    </source>
</evidence>
<evidence type="ECO:0000313" key="4">
    <source>
        <dbReference type="Proteomes" id="UP000280586"/>
    </source>
</evidence>
<keyword evidence="5" id="KW-1185">Reference proteome</keyword>
<organism evidence="2 4">
    <name type="scientific">Clostridium septicum</name>
    <dbReference type="NCBI Taxonomy" id="1504"/>
    <lineage>
        <taxon>Bacteria</taxon>
        <taxon>Bacillati</taxon>
        <taxon>Bacillota</taxon>
        <taxon>Clostridia</taxon>
        <taxon>Eubacteriales</taxon>
        <taxon>Clostridiaceae</taxon>
        <taxon>Clostridium</taxon>
    </lineage>
</organism>
<feature type="transmembrane region" description="Helical" evidence="1">
    <location>
        <begin position="6"/>
        <end position="26"/>
    </location>
</feature>